<dbReference type="Proteomes" id="UP000193804">
    <property type="component" value="Unassembled WGS sequence"/>
</dbReference>
<dbReference type="RefSeq" id="WP_085515949.1">
    <property type="nucleotide sequence ID" value="NZ_FXAW01000001.1"/>
</dbReference>
<dbReference type="OrthoDB" id="9764164at2"/>
<evidence type="ECO:0000256" key="1">
    <source>
        <dbReference type="SAM" id="SignalP"/>
    </source>
</evidence>
<accession>A0A1X7ISU5</accession>
<keyword evidence="4" id="KW-1185">Reference proteome</keyword>
<organism evidence="3 4">
    <name type="scientific">Marivirga sericea</name>
    <dbReference type="NCBI Taxonomy" id="1028"/>
    <lineage>
        <taxon>Bacteria</taxon>
        <taxon>Pseudomonadati</taxon>
        <taxon>Bacteroidota</taxon>
        <taxon>Cytophagia</taxon>
        <taxon>Cytophagales</taxon>
        <taxon>Marivirgaceae</taxon>
        <taxon>Marivirga</taxon>
    </lineage>
</organism>
<dbReference type="EMBL" id="FXAW01000001">
    <property type="protein sequence ID" value="SMG17850.1"/>
    <property type="molecule type" value="Genomic_DNA"/>
</dbReference>
<keyword evidence="1" id="KW-0732">Signal</keyword>
<feature type="domain" description="Lipocalin-like" evidence="2">
    <location>
        <begin position="34"/>
        <end position="125"/>
    </location>
</feature>
<feature type="chain" id="PRO_5012914252" description="Lipocalin-like domain-containing protein" evidence="1">
    <location>
        <begin position="22"/>
        <end position="156"/>
    </location>
</feature>
<dbReference type="InterPro" id="IPR024311">
    <property type="entry name" value="Lipocalin-like"/>
</dbReference>
<proteinExistence type="predicted"/>
<gene>
    <name evidence="3" type="ORF">SAMN05661096_01000</name>
</gene>
<evidence type="ECO:0000313" key="4">
    <source>
        <dbReference type="Proteomes" id="UP000193804"/>
    </source>
</evidence>
<evidence type="ECO:0000259" key="2">
    <source>
        <dbReference type="Pfam" id="PF13648"/>
    </source>
</evidence>
<protein>
    <recommendedName>
        <fullName evidence="2">Lipocalin-like domain-containing protein</fullName>
    </recommendedName>
</protein>
<sequence length="156" mass="17131">MKNFKLLLVLIVGMLAFQACNNDDEENLANKADLVGLWTSTEVETTFLVDGEPYTDQDLGPQFEGDGQTVVFREDNTFTSNEGTIDEDAGTYSLNSDGSVITFNSNTGETYDFEILSASADLLKIKLEEDITALAALFGVEIEEDFIISSEVTFVK</sequence>
<dbReference type="AlphaFoldDB" id="A0A1X7ISU5"/>
<dbReference type="Pfam" id="PF13648">
    <property type="entry name" value="Lipocalin_4"/>
    <property type="match status" value="1"/>
</dbReference>
<name>A0A1X7ISU5_9BACT</name>
<evidence type="ECO:0000313" key="3">
    <source>
        <dbReference type="EMBL" id="SMG17850.1"/>
    </source>
</evidence>
<feature type="signal peptide" evidence="1">
    <location>
        <begin position="1"/>
        <end position="21"/>
    </location>
</feature>
<reference evidence="4" key="1">
    <citation type="submission" date="2017-04" db="EMBL/GenBank/DDBJ databases">
        <authorList>
            <person name="Varghese N."/>
            <person name="Submissions S."/>
        </authorList>
    </citation>
    <scope>NUCLEOTIDE SEQUENCE [LARGE SCALE GENOMIC DNA]</scope>
    <source>
        <strain evidence="4">DSM 4125</strain>
    </source>
</reference>
<dbReference type="PROSITE" id="PS51257">
    <property type="entry name" value="PROKAR_LIPOPROTEIN"/>
    <property type="match status" value="1"/>
</dbReference>